<dbReference type="Gene3D" id="3.30.40.10">
    <property type="entry name" value="Zinc/RING finger domain, C3HC4 (zinc finger)"/>
    <property type="match status" value="2"/>
</dbReference>
<dbReference type="PANTHER" id="PTHR47636">
    <property type="entry name" value="TRANSCRIPTIONAL REGULATORY PROTEIN RCO1"/>
    <property type="match status" value="1"/>
</dbReference>
<evidence type="ECO:0000313" key="7">
    <source>
        <dbReference type="EMBL" id="KAJ8457625.1"/>
    </source>
</evidence>
<dbReference type="EMBL" id="JAPEVG010000541">
    <property type="protein sequence ID" value="KAJ8457625.1"/>
    <property type="molecule type" value="Genomic_DNA"/>
</dbReference>
<keyword evidence="3" id="KW-0862">Zinc</keyword>
<evidence type="ECO:0000256" key="5">
    <source>
        <dbReference type="SAM" id="MobiDB-lite"/>
    </source>
</evidence>
<dbReference type="PROSITE" id="PS01359">
    <property type="entry name" value="ZF_PHD_1"/>
    <property type="match status" value="1"/>
</dbReference>
<dbReference type="CDD" id="cd15535">
    <property type="entry name" value="PHD1_Rco1"/>
    <property type="match status" value="1"/>
</dbReference>
<dbReference type="Pfam" id="PF00628">
    <property type="entry name" value="PHD"/>
    <property type="match status" value="2"/>
</dbReference>
<sequence length="916" mass="99049">MTSVESVPAYLHPGVPVSQPPHLEGDPSLATEILPGPPPLVSIQQAGLPRKDHKKAAIAYSYLPASDPGTTYSSHFASTIPSVSADMDGPRRKRARLDKAFFQYYGRPARRVHFILTLHYHLATRPLPDQIVASEVAASSSQLGQEYDPLALPLDSDDAMLSRATTAHAEDSPPESVPSAKRGRGRPPKDNGKGKERERETTVKVKEEPTMVSLGNEVVPSLSNEDHCSACRSFGSLVYCDGCPRAFHLWCLDPPMETADLPEGERWFCPACALEQRPSPKPLTALKFMAPLVQELSSKMPTEYQLPQDIKTFFKDVGSSARGTYMDTSEVKQARLNRHGQLEDRDPYRLKDRNGDPVLCFRCGTSALPPGLAADSPTVKRARLATSSSGTNYDTGRAIISCDYCHLHWHLDCLDPPLVFMPPWNKKWMCPNHAERVLPKRRIPRTNATPIEITKPHQWNNGIIEVVNTDSAPPPAIVPEKLNVDEVLINGRRYRVPERVITLDFWDKVSRNRGSRTEARDVDNSSSLSSPLTSLTSLDDDESVPPLSVEPSLYTLDDVRFAQLLCGLRLQSSSTTAEGHEGSGLPSPHEGTPPARKETKAEVGNGLIKEVSQQSTETSSGETAPASSATSSTRPRRAAASRPSAAMSTKSRSGRRSGKALDDMSMDVDLPELVIHSGKRPDARRKAARPPEPMQVELQPPVPVDNGADIAFKVEPASEPTEPLSASASTRGKRTRQAHRRQGSPSAQRAPSDGAADSAHMGYEQFRAVAHTGKKKANGVAEGTTSASRTHKPTTPPTINGQSKSATGAEQKVEATPTLKIRLPRLSTLHSPSVVAQPSTTDAKVSPTKAPPIKTTSAKASPTKAPAIIPSSSRPRRSLRRQTSISTSLNSATTSDAGSNARANENGLSTSPVGSF</sequence>
<reference evidence="7" key="1">
    <citation type="submission" date="2022-11" db="EMBL/GenBank/DDBJ databases">
        <title>Genome Sequence of Cubamyces cubensis.</title>
        <authorList>
            <person name="Buettner E."/>
        </authorList>
    </citation>
    <scope>NUCLEOTIDE SEQUENCE</scope>
    <source>
        <strain evidence="7">MPL-01</strain>
    </source>
</reference>
<protein>
    <recommendedName>
        <fullName evidence="6">PHD-type domain-containing protein</fullName>
    </recommendedName>
</protein>
<evidence type="ECO:0000256" key="4">
    <source>
        <dbReference type="PROSITE-ProRule" id="PRU00146"/>
    </source>
</evidence>
<evidence type="ECO:0000256" key="3">
    <source>
        <dbReference type="ARBA" id="ARBA00022833"/>
    </source>
</evidence>
<dbReference type="GO" id="GO:0006357">
    <property type="term" value="P:regulation of transcription by RNA polymerase II"/>
    <property type="evidence" value="ECO:0007669"/>
    <property type="project" value="TreeGrafter"/>
</dbReference>
<dbReference type="GO" id="GO:0032221">
    <property type="term" value="C:Rpd3S complex"/>
    <property type="evidence" value="ECO:0007669"/>
    <property type="project" value="TreeGrafter"/>
</dbReference>
<dbReference type="InterPro" id="IPR019786">
    <property type="entry name" value="Zinc_finger_PHD-type_CS"/>
</dbReference>
<keyword evidence="8" id="KW-1185">Reference proteome</keyword>
<dbReference type="InterPro" id="IPR001965">
    <property type="entry name" value="Znf_PHD"/>
</dbReference>
<proteinExistence type="predicted"/>
<dbReference type="SMART" id="SM00249">
    <property type="entry name" value="PHD"/>
    <property type="match status" value="2"/>
</dbReference>
<feature type="domain" description="PHD-type" evidence="6">
    <location>
        <begin position="225"/>
        <end position="275"/>
    </location>
</feature>
<name>A0AAD7THM8_9APHY</name>
<dbReference type="AlphaFoldDB" id="A0AAD7THM8"/>
<feature type="compositionally biased region" description="Low complexity" evidence="5">
    <location>
        <begin position="612"/>
        <end position="633"/>
    </location>
</feature>
<feature type="region of interest" description="Disordered" evidence="5">
    <location>
        <begin position="575"/>
        <end position="916"/>
    </location>
</feature>
<feature type="region of interest" description="Disordered" evidence="5">
    <location>
        <begin position="512"/>
        <end position="546"/>
    </location>
</feature>
<dbReference type="InterPro" id="IPR052819">
    <property type="entry name" value="Chromatin_regulatory_protein"/>
</dbReference>
<dbReference type="CDD" id="cd15534">
    <property type="entry name" value="PHD2_PHF12_Rco1"/>
    <property type="match status" value="1"/>
</dbReference>
<keyword evidence="2 4" id="KW-0863">Zinc-finger</keyword>
<feature type="compositionally biased region" description="Low complexity" evidence="5">
    <location>
        <begin position="524"/>
        <end position="537"/>
    </location>
</feature>
<feature type="region of interest" description="Disordered" evidence="5">
    <location>
        <begin position="1"/>
        <end position="26"/>
    </location>
</feature>
<gene>
    <name evidence="7" type="ORF">ONZ51_g11416</name>
</gene>
<feature type="compositionally biased region" description="Basic and acidic residues" evidence="5">
    <location>
        <begin position="187"/>
        <end position="205"/>
    </location>
</feature>
<feature type="compositionally biased region" description="Basic residues" evidence="5">
    <location>
        <begin position="731"/>
        <end position="742"/>
    </location>
</feature>
<dbReference type="InterPro" id="IPR011011">
    <property type="entry name" value="Znf_FYVE_PHD"/>
</dbReference>
<keyword evidence="1" id="KW-0479">Metal-binding</keyword>
<dbReference type="InterPro" id="IPR019787">
    <property type="entry name" value="Znf_PHD-finger"/>
</dbReference>
<dbReference type="SUPFAM" id="SSF57903">
    <property type="entry name" value="FYVE/PHD zinc finger"/>
    <property type="match status" value="2"/>
</dbReference>
<accession>A0AAD7THM8</accession>
<feature type="compositionally biased region" description="Basic and acidic residues" evidence="5">
    <location>
        <begin position="512"/>
        <end position="523"/>
    </location>
</feature>
<organism evidence="7 8">
    <name type="scientific">Trametes cubensis</name>
    <dbReference type="NCBI Taxonomy" id="1111947"/>
    <lineage>
        <taxon>Eukaryota</taxon>
        <taxon>Fungi</taxon>
        <taxon>Dikarya</taxon>
        <taxon>Basidiomycota</taxon>
        <taxon>Agaricomycotina</taxon>
        <taxon>Agaricomycetes</taxon>
        <taxon>Polyporales</taxon>
        <taxon>Polyporaceae</taxon>
        <taxon>Trametes</taxon>
    </lineage>
</organism>
<dbReference type="PANTHER" id="PTHR47636:SF1">
    <property type="entry name" value="TRANSCRIPTIONAL REGULATORY PROTEIN RCO1"/>
    <property type="match status" value="1"/>
</dbReference>
<dbReference type="GO" id="GO:0008270">
    <property type="term" value="F:zinc ion binding"/>
    <property type="evidence" value="ECO:0007669"/>
    <property type="project" value="UniProtKB-KW"/>
</dbReference>
<evidence type="ECO:0000256" key="2">
    <source>
        <dbReference type="ARBA" id="ARBA00022771"/>
    </source>
</evidence>
<feature type="region of interest" description="Disordered" evidence="5">
    <location>
        <begin position="163"/>
        <end position="205"/>
    </location>
</feature>
<feature type="compositionally biased region" description="Polar residues" evidence="5">
    <location>
        <begin position="885"/>
        <end position="916"/>
    </location>
</feature>
<dbReference type="InterPro" id="IPR013083">
    <property type="entry name" value="Znf_RING/FYVE/PHD"/>
</dbReference>
<feature type="compositionally biased region" description="Low complexity" evidence="5">
    <location>
        <begin position="640"/>
        <end position="651"/>
    </location>
</feature>
<feature type="compositionally biased region" description="Polar residues" evidence="5">
    <location>
        <begin position="797"/>
        <end position="808"/>
    </location>
</feature>
<feature type="compositionally biased region" description="Polar residues" evidence="5">
    <location>
        <begin position="828"/>
        <end position="843"/>
    </location>
</feature>
<dbReference type="PROSITE" id="PS50016">
    <property type="entry name" value="ZF_PHD_2"/>
    <property type="match status" value="1"/>
</dbReference>
<evidence type="ECO:0000259" key="6">
    <source>
        <dbReference type="PROSITE" id="PS50016"/>
    </source>
</evidence>
<comment type="caution">
    <text evidence="7">The sequence shown here is derived from an EMBL/GenBank/DDBJ whole genome shotgun (WGS) entry which is preliminary data.</text>
</comment>
<dbReference type="Proteomes" id="UP001215151">
    <property type="component" value="Unassembled WGS sequence"/>
</dbReference>
<evidence type="ECO:0000256" key="1">
    <source>
        <dbReference type="ARBA" id="ARBA00022723"/>
    </source>
</evidence>
<evidence type="ECO:0000313" key="8">
    <source>
        <dbReference type="Proteomes" id="UP001215151"/>
    </source>
</evidence>